<proteinExistence type="inferred from homology"/>
<evidence type="ECO:0000313" key="5">
    <source>
        <dbReference type="Proteomes" id="UP000614287"/>
    </source>
</evidence>
<dbReference type="RefSeq" id="WP_189493843.1">
    <property type="nucleotide sequence ID" value="NZ_BMZG01000013.1"/>
</dbReference>
<evidence type="ECO:0000313" key="4">
    <source>
        <dbReference type="EMBL" id="GHA79033.1"/>
    </source>
</evidence>
<dbReference type="Proteomes" id="UP000614287">
    <property type="component" value="Unassembled WGS sequence"/>
</dbReference>
<protein>
    <recommendedName>
        <fullName evidence="2">Protein-L-isoaspartate O-methyltransferase</fullName>
    </recommendedName>
    <alternativeName>
        <fullName evidence="3">Protein L-isoaspartyl methyltransferase</fullName>
    </alternativeName>
</protein>
<dbReference type="InterPro" id="IPR000682">
    <property type="entry name" value="PCMT"/>
</dbReference>
<dbReference type="Gene3D" id="3.40.50.150">
    <property type="entry name" value="Vaccinia Virus protein VP39"/>
    <property type="match status" value="1"/>
</dbReference>
<evidence type="ECO:0000256" key="3">
    <source>
        <dbReference type="ARBA" id="ARBA00030757"/>
    </source>
</evidence>
<dbReference type="InterPro" id="IPR029063">
    <property type="entry name" value="SAM-dependent_MTases_sf"/>
</dbReference>
<dbReference type="AlphaFoldDB" id="A0A8J3CP18"/>
<dbReference type="CDD" id="cd02440">
    <property type="entry name" value="AdoMet_MTases"/>
    <property type="match status" value="1"/>
</dbReference>
<comment type="caution">
    <text evidence="4">The sequence shown here is derived from an EMBL/GenBank/DDBJ whole genome shotgun (WGS) entry which is preliminary data.</text>
</comment>
<evidence type="ECO:0000256" key="2">
    <source>
        <dbReference type="ARBA" id="ARBA00013346"/>
    </source>
</evidence>
<keyword evidence="5" id="KW-1185">Reference proteome</keyword>
<dbReference type="EMBL" id="BMZG01000013">
    <property type="protein sequence ID" value="GHA79033.1"/>
    <property type="molecule type" value="Genomic_DNA"/>
</dbReference>
<dbReference type="Pfam" id="PF01135">
    <property type="entry name" value="PCMT"/>
    <property type="match status" value="1"/>
</dbReference>
<organism evidence="4 5">
    <name type="scientific">Formosimonas limnophila</name>
    <dbReference type="NCBI Taxonomy" id="1384487"/>
    <lineage>
        <taxon>Bacteria</taxon>
        <taxon>Pseudomonadati</taxon>
        <taxon>Pseudomonadota</taxon>
        <taxon>Betaproteobacteria</taxon>
        <taxon>Burkholderiales</taxon>
        <taxon>Burkholderiaceae</taxon>
        <taxon>Formosimonas</taxon>
    </lineage>
</organism>
<dbReference type="PANTHER" id="PTHR11579:SF18">
    <property type="entry name" value="PROTEIN-L-ISOASPARTATE O-METHYLTRANSFERASE"/>
    <property type="match status" value="1"/>
</dbReference>
<dbReference type="GO" id="GO:0005737">
    <property type="term" value="C:cytoplasm"/>
    <property type="evidence" value="ECO:0007669"/>
    <property type="project" value="TreeGrafter"/>
</dbReference>
<dbReference type="GO" id="GO:0004719">
    <property type="term" value="F:protein-L-isoaspartate (D-aspartate) O-methyltransferase activity"/>
    <property type="evidence" value="ECO:0007669"/>
    <property type="project" value="InterPro"/>
</dbReference>
<name>A0A8J3CP18_9BURK</name>
<dbReference type="PANTHER" id="PTHR11579">
    <property type="entry name" value="PROTEIN-L-ISOASPARTATE O-METHYLTRANSFERASE"/>
    <property type="match status" value="1"/>
</dbReference>
<comment type="similarity">
    <text evidence="1">Belongs to the methyltransferase superfamily. L-isoaspartyl/D-aspartyl protein methyltransferase family.</text>
</comment>
<dbReference type="SUPFAM" id="SSF53335">
    <property type="entry name" value="S-adenosyl-L-methionine-dependent methyltransferases"/>
    <property type="match status" value="1"/>
</dbReference>
<accession>A0A8J3CP18</accession>
<reference evidence="4" key="2">
    <citation type="submission" date="2020-09" db="EMBL/GenBank/DDBJ databases">
        <authorList>
            <person name="Sun Q."/>
            <person name="Kim S."/>
        </authorList>
    </citation>
    <scope>NUCLEOTIDE SEQUENCE</scope>
    <source>
        <strain evidence="4">KCTC 32501</strain>
    </source>
</reference>
<evidence type="ECO:0000256" key="1">
    <source>
        <dbReference type="ARBA" id="ARBA00005369"/>
    </source>
</evidence>
<sequence>MKRDALFNMIEQQIRPWDVHDTAVLAALNDVPRAPFLPITHRSFAYMDTDLPLVIDGVDTGTRLLPPRVVARIVQSLSLQSTDEVGLVGLGDGYLAALLARFARSVTVYELDERTLQFAQKNLNAHHVRNINFELSDGLKHSSEKFDAFVLAGSVSVLTDAIKQKIKVSGRMFAVIGAADAPVMHACLVERESENSWSSTVLFETLVPALKQPNPSNTFRF</sequence>
<gene>
    <name evidence="4" type="ORF">GCM10009007_20180</name>
</gene>
<reference evidence="4" key="1">
    <citation type="journal article" date="2014" name="Int. J. Syst. Evol. Microbiol.">
        <title>Complete genome sequence of Corynebacterium casei LMG S-19264T (=DSM 44701T), isolated from a smear-ripened cheese.</title>
        <authorList>
            <consortium name="US DOE Joint Genome Institute (JGI-PGF)"/>
            <person name="Walter F."/>
            <person name="Albersmeier A."/>
            <person name="Kalinowski J."/>
            <person name="Ruckert C."/>
        </authorList>
    </citation>
    <scope>NUCLEOTIDE SEQUENCE</scope>
    <source>
        <strain evidence="4">KCTC 32501</strain>
    </source>
</reference>